<dbReference type="STRING" id="576118.SAMN05216216_1238"/>
<proteinExistence type="predicted"/>
<accession>A0A1G9HG53</accession>
<dbReference type="SUPFAM" id="SSF53686">
    <property type="entry name" value="Tryptophan synthase beta subunit-like PLP-dependent enzymes"/>
    <property type="match status" value="1"/>
</dbReference>
<dbReference type="NCBIfam" id="NF006058">
    <property type="entry name" value="PRK08206.1"/>
    <property type="match status" value="1"/>
</dbReference>
<dbReference type="InterPro" id="IPR036052">
    <property type="entry name" value="TrpB-like_PALP_sf"/>
</dbReference>
<keyword evidence="2" id="KW-0663">Pyridoxal phosphate</keyword>
<dbReference type="InterPro" id="IPR010081">
    <property type="entry name" value="DiNH2opropionate_NH3_lyase"/>
</dbReference>
<dbReference type="GO" id="GO:1901605">
    <property type="term" value="P:alpha-amino acid metabolic process"/>
    <property type="evidence" value="ECO:0007669"/>
    <property type="project" value="UniProtKB-ARBA"/>
</dbReference>
<dbReference type="GO" id="GO:0008838">
    <property type="term" value="F:diaminopropionate ammonia-lyase activity"/>
    <property type="evidence" value="ECO:0007669"/>
    <property type="project" value="InterPro"/>
</dbReference>
<evidence type="ECO:0000256" key="1">
    <source>
        <dbReference type="ARBA" id="ARBA00001933"/>
    </source>
</evidence>
<dbReference type="CDD" id="cd00640">
    <property type="entry name" value="Trp-synth-beta_II"/>
    <property type="match status" value="1"/>
</dbReference>
<feature type="domain" description="Tryptophan synthase beta chain-like PALP" evidence="3">
    <location>
        <begin position="38"/>
        <end position="345"/>
    </location>
</feature>
<evidence type="ECO:0000259" key="3">
    <source>
        <dbReference type="Pfam" id="PF00291"/>
    </source>
</evidence>
<dbReference type="NCBIfam" id="TIGR01747">
    <property type="entry name" value="diampropi_NH3ly"/>
    <property type="match status" value="1"/>
</dbReference>
<evidence type="ECO:0000313" key="5">
    <source>
        <dbReference type="Proteomes" id="UP000199008"/>
    </source>
</evidence>
<evidence type="ECO:0000256" key="2">
    <source>
        <dbReference type="ARBA" id="ARBA00022898"/>
    </source>
</evidence>
<name>A0A1G9HG53_9BACL</name>
<dbReference type="InterPro" id="IPR001926">
    <property type="entry name" value="TrpB-like_PALP"/>
</dbReference>
<reference evidence="5" key="1">
    <citation type="submission" date="2016-10" db="EMBL/GenBank/DDBJ databases">
        <authorList>
            <person name="Varghese N."/>
            <person name="Submissions S."/>
        </authorList>
    </citation>
    <scope>NUCLEOTIDE SEQUENCE [LARGE SCALE GENOMIC DNA]</scope>
    <source>
        <strain evidence="5">CGMCC 1.8895</strain>
    </source>
</reference>
<keyword evidence="5" id="KW-1185">Reference proteome</keyword>
<keyword evidence="4" id="KW-0456">Lyase</keyword>
<dbReference type="EMBL" id="FNFY01000023">
    <property type="protein sequence ID" value="SDL11694.1"/>
    <property type="molecule type" value="Genomic_DNA"/>
</dbReference>
<dbReference type="OrthoDB" id="34584at2"/>
<dbReference type="Proteomes" id="UP000199008">
    <property type="component" value="Unassembled WGS sequence"/>
</dbReference>
<protein>
    <submittedName>
        <fullName evidence="4">Diaminopropionate ammonia-lyase</fullName>
    </submittedName>
</protein>
<dbReference type="GO" id="GO:0030170">
    <property type="term" value="F:pyridoxal phosphate binding"/>
    <property type="evidence" value="ECO:0007669"/>
    <property type="project" value="InterPro"/>
</dbReference>
<dbReference type="Pfam" id="PF00291">
    <property type="entry name" value="PALP"/>
    <property type="match status" value="1"/>
</dbReference>
<dbReference type="AlphaFoldDB" id="A0A1G9HG53"/>
<gene>
    <name evidence="4" type="ORF">SAMN05216216_1238</name>
</gene>
<dbReference type="PANTHER" id="PTHR42937:SF1">
    <property type="entry name" value="DIAMINOPROPIONATE AMMONIA-LYASE"/>
    <property type="match status" value="1"/>
</dbReference>
<organism evidence="4 5">
    <name type="scientific">Lacicoccus qingdaonensis</name>
    <dbReference type="NCBI Taxonomy" id="576118"/>
    <lineage>
        <taxon>Bacteria</taxon>
        <taxon>Bacillati</taxon>
        <taxon>Bacillota</taxon>
        <taxon>Bacilli</taxon>
        <taxon>Bacillales</taxon>
        <taxon>Salinicoccaceae</taxon>
        <taxon>Lacicoccus</taxon>
    </lineage>
</organism>
<dbReference type="Gene3D" id="3.40.50.1100">
    <property type="match status" value="2"/>
</dbReference>
<evidence type="ECO:0000313" key="4">
    <source>
        <dbReference type="EMBL" id="SDL11694.1"/>
    </source>
</evidence>
<sequence>MEWIQNQFKNADNSVMFNQPFSKEKVKKAHHFHQSLPQYAKTPLSELTGRSKELGLGSLLVKDESRRFGLNAFKGLGASYAMACYFAGQLNMDMAEVRFDELLESVNKYPPETFVTATEGNHGRGVAWATRIFNQNGKVFLPKGAAEVRVDAVTELGAEAKVTDINYDDTVQYAADQSSGNGWILMQDTAWEGYEEIPTHIMQGYTTILSEITEQLEPDSLDQITHVILQAGVGSFAGAMAAAIYNQTDGSPPKIIVVEPREADPIFRSADSELGNPVRVYGDMNTMMAGLSCGEPSPIGWNILKSTADYFISCDDEISAQGMRMLGRPAEGDAKIISGPSGALPAGFMYEVMTNDSYTDLKENLDLGTDSKVLVINTEGDTDPDNYQRVMNV</sequence>
<comment type="cofactor">
    <cofactor evidence="1">
        <name>pyridoxal 5'-phosphate</name>
        <dbReference type="ChEBI" id="CHEBI:597326"/>
    </cofactor>
</comment>
<dbReference type="PANTHER" id="PTHR42937">
    <property type="match status" value="1"/>
</dbReference>
<dbReference type="RefSeq" id="WP_092987394.1">
    <property type="nucleotide sequence ID" value="NZ_FNFY01000023.1"/>
</dbReference>